<feature type="transmembrane region" description="Helical" evidence="6">
    <location>
        <begin position="26"/>
        <end position="51"/>
    </location>
</feature>
<comment type="caution">
    <text evidence="7">The sequence shown here is derived from an EMBL/GenBank/DDBJ whole genome shotgun (WGS) entry which is preliminary data.</text>
</comment>
<evidence type="ECO:0000256" key="1">
    <source>
        <dbReference type="ARBA" id="ARBA00004651"/>
    </source>
</evidence>
<name>A0ABU8XPC4_9PROT</name>
<feature type="transmembrane region" description="Helical" evidence="6">
    <location>
        <begin position="71"/>
        <end position="89"/>
    </location>
</feature>
<keyword evidence="8" id="KW-1185">Reference proteome</keyword>
<evidence type="ECO:0000256" key="6">
    <source>
        <dbReference type="SAM" id="Phobius"/>
    </source>
</evidence>
<dbReference type="PANTHER" id="PTHR30250:SF11">
    <property type="entry name" value="O-ANTIGEN TRANSPORTER-RELATED"/>
    <property type="match status" value="1"/>
</dbReference>
<feature type="transmembrane region" description="Helical" evidence="6">
    <location>
        <begin position="388"/>
        <end position="405"/>
    </location>
</feature>
<keyword evidence="5 6" id="KW-0472">Membrane</keyword>
<gene>
    <name evidence="7" type="ORF">U1T56_07855</name>
</gene>
<evidence type="ECO:0000256" key="3">
    <source>
        <dbReference type="ARBA" id="ARBA00022692"/>
    </source>
</evidence>
<dbReference type="Pfam" id="PF01943">
    <property type="entry name" value="Polysacc_synt"/>
    <property type="match status" value="1"/>
</dbReference>
<accession>A0ABU8XPC4</accession>
<organism evidence="7 8">
    <name type="scientific">Benzoatithermus flavus</name>
    <dbReference type="NCBI Taxonomy" id="3108223"/>
    <lineage>
        <taxon>Bacteria</taxon>
        <taxon>Pseudomonadati</taxon>
        <taxon>Pseudomonadota</taxon>
        <taxon>Alphaproteobacteria</taxon>
        <taxon>Geminicoccales</taxon>
        <taxon>Geminicoccaceae</taxon>
        <taxon>Benzoatithermus</taxon>
    </lineage>
</organism>
<dbReference type="PANTHER" id="PTHR30250">
    <property type="entry name" value="PST FAMILY PREDICTED COLANIC ACID TRANSPORTER"/>
    <property type="match status" value="1"/>
</dbReference>
<sequence length="452" mass="48219">MSLVHVLPGATPVLLTRLRATLTGRFASATILALVAGLVSRAFFLLSMVGASRLLSTDEFGRFALAYNTAQLAQAFALLGLGPTIQYFVARYRSTDRELASRYLVACRRLSAGAAISVALLIGVFADFIARHGYAIENAASFLVIAGPMGATLIWCEMQMAVLAALERYRDQLAVAAASGPATTLLVVGGCHIAALPGALLGLGLGLGLNAAGLTLAARRAVALAGIQMHASPDRATWREIARFAAPIFAASLFWMPTIWAGNALLARQPSGVHEVAVFAAAWQWYSMLTFFPTIAMSVAFVLMSHGAESRNVAHLHPLRSSLISLFVMGPPVAIVALASPLIMSIYGPAFQENWLTLAILAMATLTITPTLICTNTLAITGRLRSRILVNFTWSLVLIPAAYMLTSYGSAGLATAHSISHVARLIVALVLIYRYQSQAGAFPYLLRFLFKK</sequence>
<reference evidence="7 8" key="1">
    <citation type="submission" date="2024-01" db="EMBL/GenBank/DDBJ databases">
        <title>Multi-omics insights into the function and evolution of sodium benzoate biodegradation pathways in Benzoatithermus flavus gen. nov., sp. nov. from hot spring.</title>
        <authorList>
            <person name="Hu C.-J."/>
            <person name="Li W.-J."/>
        </authorList>
    </citation>
    <scope>NUCLEOTIDE SEQUENCE [LARGE SCALE GENOMIC DNA]</scope>
    <source>
        <strain evidence="7 8">SYSU G07066</strain>
    </source>
</reference>
<feature type="transmembrane region" description="Helical" evidence="6">
    <location>
        <begin position="283"/>
        <end position="303"/>
    </location>
</feature>
<evidence type="ECO:0000313" key="7">
    <source>
        <dbReference type="EMBL" id="MEK0083061.1"/>
    </source>
</evidence>
<keyword evidence="4 6" id="KW-1133">Transmembrane helix</keyword>
<evidence type="ECO:0000313" key="8">
    <source>
        <dbReference type="Proteomes" id="UP001375743"/>
    </source>
</evidence>
<dbReference type="Proteomes" id="UP001375743">
    <property type="component" value="Unassembled WGS sequence"/>
</dbReference>
<dbReference type="RefSeq" id="WP_418158908.1">
    <property type="nucleotide sequence ID" value="NZ_JBBLZC010000006.1"/>
</dbReference>
<evidence type="ECO:0000256" key="2">
    <source>
        <dbReference type="ARBA" id="ARBA00022475"/>
    </source>
</evidence>
<evidence type="ECO:0000256" key="4">
    <source>
        <dbReference type="ARBA" id="ARBA00022989"/>
    </source>
</evidence>
<proteinExistence type="predicted"/>
<evidence type="ECO:0000256" key="5">
    <source>
        <dbReference type="ARBA" id="ARBA00023136"/>
    </source>
</evidence>
<feature type="transmembrane region" description="Helical" evidence="6">
    <location>
        <begin position="201"/>
        <end position="223"/>
    </location>
</feature>
<feature type="transmembrane region" description="Helical" evidence="6">
    <location>
        <begin position="244"/>
        <end position="263"/>
    </location>
</feature>
<comment type="subcellular location">
    <subcellularLocation>
        <location evidence="1">Cell membrane</location>
        <topology evidence="1">Multi-pass membrane protein</topology>
    </subcellularLocation>
</comment>
<dbReference type="EMBL" id="JBBLZC010000006">
    <property type="protein sequence ID" value="MEK0083061.1"/>
    <property type="molecule type" value="Genomic_DNA"/>
</dbReference>
<feature type="transmembrane region" description="Helical" evidence="6">
    <location>
        <begin position="142"/>
        <end position="166"/>
    </location>
</feature>
<dbReference type="InterPro" id="IPR002797">
    <property type="entry name" value="Polysacc_synth"/>
</dbReference>
<protein>
    <submittedName>
        <fullName evidence="7">Oligosaccharide flippase family protein</fullName>
    </submittedName>
</protein>
<keyword evidence="3 6" id="KW-0812">Transmembrane</keyword>
<keyword evidence="2" id="KW-1003">Cell membrane</keyword>
<dbReference type="InterPro" id="IPR050833">
    <property type="entry name" value="Poly_Biosynth_Transport"/>
</dbReference>
<feature type="transmembrane region" description="Helical" evidence="6">
    <location>
        <begin position="173"/>
        <end position="195"/>
    </location>
</feature>
<feature type="transmembrane region" description="Helical" evidence="6">
    <location>
        <begin position="355"/>
        <end position="381"/>
    </location>
</feature>
<feature type="transmembrane region" description="Helical" evidence="6">
    <location>
        <begin position="110"/>
        <end position="130"/>
    </location>
</feature>
<feature type="transmembrane region" description="Helical" evidence="6">
    <location>
        <begin position="323"/>
        <end position="343"/>
    </location>
</feature>